<name>A0A1C3TS81_XANCT</name>
<keyword evidence="1" id="KW-0812">Transmembrane</keyword>
<protein>
    <submittedName>
        <fullName evidence="2">Conserved hypothetical membrane protein</fullName>
    </submittedName>
</protein>
<proteinExistence type="predicted"/>
<evidence type="ECO:0000313" key="2">
    <source>
        <dbReference type="EMBL" id="SCB06043.1"/>
    </source>
</evidence>
<dbReference type="Proteomes" id="UP000093071">
    <property type="component" value="Chromosome I"/>
</dbReference>
<dbReference type="EMBL" id="LT604072">
    <property type="protein sequence ID" value="SCB06043.1"/>
    <property type="molecule type" value="Genomic_DNA"/>
</dbReference>
<accession>A0A1C3TS81</accession>
<gene>
    <name evidence="2" type="ORF">BN444_04085</name>
</gene>
<feature type="transmembrane region" description="Helical" evidence="1">
    <location>
        <begin position="66"/>
        <end position="87"/>
    </location>
</feature>
<feature type="transmembrane region" description="Helical" evidence="1">
    <location>
        <begin position="21"/>
        <end position="46"/>
    </location>
</feature>
<organism evidence="2 3">
    <name type="scientific">Xanthomonas translucens pv. translucens DSM 18974</name>
    <dbReference type="NCBI Taxonomy" id="1261556"/>
    <lineage>
        <taxon>Bacteria</taxon>
        <taxon>Pseudomonadati</taxon>
        <taxon>Pseudomonadota</taxon>
        <taxon>Gammaproteobacteria</taxon>
        <taxon>Lysobacterales</taxon>
        <taxon>Lysobacteraceae</taxon>
        <taxon>Xanthomonas</taxon>
        <taxon>Xanthomonas translucens group</taxon>
    </lineage>
</organism>
<reference evidence="3" key="1">
    <citation type="submission" date="2016-07" db="EMBL/GenBank/DDBJ databases">
        <authorList>
            <person name="Jaenicke Sebastian"/>
        </authorList>
    </citation>
    <scope>NUCLEOTIDE SEQUENCE [LARGE SCALE GENOMIC DNA]</scope>
</reference>
<keyword evidence="1" id="KW-0472">Membrane</keyword>
<dbReference type="PATRIC" id="fig|1261556.5.peg.3485"/>
<sequence>MKAGKRPRAGRSALAQEKFADHLMGVATGVSISLISGLLVLPLLGIAKLVFFPDKPFTLKGMLMAVSTHTFQCFLFIVLYLLALGFIEMVRQVAAKYYDEVDRISKDRRGDRTWSR</sequence>
<keyword evidence="1" id="KW-1133">Transmembrane helix</keyword>
<dbReference type="RefSeq" id="WP_003481584.1">
    <property type="nucleotide sequence ID" value="NZ_LT604072.1"/>
</dbReference>
<evidence type="ECO:0000313" key="3">
    <source>
        <dbReference type="Proteomes" id="UP000093071"/>
    </source>
</evidence>
<dbReference type="AlphaFoldDB" id="A0A1C3TS81"/>
<evidence type="ECO:0000256" key="1">
    <source>
        <dbReference type="SAM" id="Phobius"/>
    </source>
</evidence>